<evidence type="ECO:0000256" key="1">
    <source>
        <dbReference type="SAM" id="Coils"/>
    </source>
</evidence>
<reference evidence="3 4" key="1">
    <citation type="submission" date="2020-01" db="EMBL/GenBank/DDBJ databases">
        <authorList>
            <person name="Gupta K D."/>
        </authorList>
    </citation>
    <scope>NUCLEOTIDE SEQUENCE [LARGE SCALE GENOMIC DNA]</scope>
</reference>
<dbReference type="PANTHER" id="PTHR15276">
    <property type="entry name" value="H4 D10S170 PROTEIN-RELATED"/>
    <property type="match status" value="1"/>
</dbReference>
<feature type="region of interest" description="Disordered" evidence="2">
    <location>
        <begin position="269"/>
        <end position="290"/>
    </location>
</feature>
<keyword evidence="1" id="KW-0175">Coiled coil</keyword>
<dbReference type="InterPro" id="IPR019152">
    <property type="entry name" value="DUF2046"/>
</dbReference>
<feature type="region of interest" description="Disordered" evidence="2">
    <location>
        <begin position="33"/>
        <end position="182"/>
    </location>
</feature>
<organism evidence="3 4">
    <name type="scientific">Cyclocybe aegerita</name>
    <name type="common">Black poplar mushroom</name>
    <name type="synonym">Agrocybe aegerita</name>
    <dbReference type="NCBI Taxonomy" id="1973307"/>
    <lineage>
        <taxon>Eukaryota</taxon>
        <taxon>Fungi</taxon>
        <taxon>Dikarya</taxon>
        <taxon>Basidiomycota</taxon>
        <taxon>Agaricomycotina</taxon>
        <taxon>Agaricomycetes</taxon>
        <taxon>Agaricomycetidae</taxon>
        <taxon>Agaricales</taxon>
        <taxon>Agaricineae</taxon>
        <taxon>Bolbitiaceae</taxon>
        <taxon>Cyclocybe</taxon>
    </lineage>
</organism>
<evidence type="ECO:0000256" key="2">
    <source>
        <dbReference type="SAM" id="MobiDB-lite"/>
    </source>
</evidence>
<feature type="region of interest" description="Disordered" evidence="2">
    <location>
        <begin position="359"/>
        <end position="381"/>
    </location>
</feature>
<gene>
    <name evidence="3" type="ORF">AAE3_LOCUS11526</name>
</gene>
<dbReference type="EMBL" id="CACVBS010000077">
    <property type="protein sequence ID" value="CAA7269331.1"/>
    <property type="molecule type" value="Genomic_DNA"/>
</dbReference>
<evidence type="ECO:0000313" key="4">
    <source>
        <dbReference type="Proteomes" id="UP000467700"/>
    </source>
</evidence>
<feature type="compositionally biased region" description="Polar residues" evidence="2">
    <location>
        <begin position="136"/>
        <end position="153"/>
    </location>
</feature>
<protein>
    <submittedName>
        <fullName evidence="3">Uncharacterized protein</fullName>
    </submittedName>
</protein>
<feature type="compositionally biased region" description="Low complexity" evidence="2">
    <location>
        <begin position="587"/>
        <end position="610"/>
    </location>
</feature>
<name>A0A8S0XZ60_CYCAE</name>
<dbReference type="Proteomes" id="UP000467700">
    <property type="component" value="Unassembled WGS sequence"/>
</dbReference>
<feature type="region of interest" description="Disordered" evidence="2">
    <location>
        <begin position="753"/>
        <end position="775"/>
    </location>
</feature>
<feature type="compositionally biased region" description="Low complexity" evidence="2">
    <location>
        <begin position="513"/>
        <end position="526"/>
    </location>
</feature>
<feature type="compositionally biased region" description="Basic and acidic residues" evidence="2">
    <location>
        <begin position="33"/>
        <end position="44"/>
    </location>
</feature>
<feature type="region of interest" description="Disordered" evidence="2">
    <location>
        <begin position="507"/>
        <end position="533"/>
    </location>
</feature>
<evidence type="ECO:0000313" key="3">
    <source>
        <dbReference type="EMBL" id="CAA7269331.1"/>
    </source>
</evidence>
<feature type="compositionally biased region" description="Low complexity" evidence="2">
    <location>
        <begin position="272"/>
        <end position="287"/>
    </location>
</feature>
<dbReference type="OrthoDB" id="78858at2759"/>
<feature type="compositionally biased region" description="Low complexity" evidence="2">
    <location>
        <begin position="359"/>
        <end position="378"/>
    </location>
</feature>
<dbReference type="Pfam" id="PF09755">
    <property type="entry name" value="DUF2046"/>
    <property type="match status" value="1"/>
</dbReference>
<keyword evidence="4" id="KW-1185">Reference proteome</keyword>
<feature type="coiled-coil region" evidence="1">
    <location>
        <begin position="439"/>
        <end position="473"/>
    </location>
</feature>
<sequence>MLADNVKMQAEAPDWQQHLISLDDAIVAAFERRERQRQQEREAAVKLAVTRGKTAQLAASEHQGPPTPPATLKQMQATRRSLAQKARRARERAAQGQLQDSNLPTSNAGAPPPSNRTLAQRARRERERAAREGIHQDQQVQEPKAPQPSNRTLAQRARRERERAAQHGNEQGVARRTPPETRGLEGEIIAQGSIIAGGPTNDLDSPCRAQLPNRDHDAVPQISSTYIIPFISLQHRSSLATPYQYDIYASLSATAAIITYKMSYSPPIHRLSSSSTGSSSAGPSGAASRKHEEELINAYEAEEERIINVLSRKLEQLREDKIELENALEAESENHVNRLSRELGALRIAHQQLQQQLLQMQQQQQQAEATSSSSSSSQRNGIAINGHSQVEVDSVGPSPAMGLSASPDTRLGYRAFMASAVAAGPLGMNGSIGRGTLGEPSAEMMLEAMRRENEQLRNRLVDTERDYVRISRLNEIYREELIEHRRRQNLPVDNLIGLASADPFALPTHHRSASTSSSMSSSPSTSVFHIPTRPYSIHGHSNLASTHSVPIPRTASQIHRPTQFQLPLPGVEHDISSTLRDSVSNTPLSPSPSDSSSASSPFPFSPSQSANPASFVSVSTNLTSPPSSVSFGGMGLVGAYAVPQRGLSYPSVPPPSLSSSFGSPTVSFHMPHRERDPSMSPVEPLSRRNSNAGMGSGSVARRGSIGANGRVVETGTLRNVNASASGSRRASFDRGALPIGGRVAETGSLVGRRSRAGSVNNQQQQGQGQGGQVHGTGMLPETVVEAEGDVDGMELGVVADEQEVRPEVEVQVHVQAAGTSAPGPLVASLSTSTIVGNVGGSKAVMVRGSNSIASMDLDATPAKSR</sequence>
<accession>A0A8S0XZ60</accession>
<comment type="caution">
    <text evidence="3">The sequence shown here is derived from an EMBL/GenBank/DDBJ whole genome shotgun (WGS) entry which is preliminary data.</text>
</comment>
<dbReference type="AlphaFoldDB" id="A0A8S0XZ60"/>
<feature type="compositionally biased region" description="Basic and acidic residues" evidence="2">
    <location>
        <begin position="122"/>
        <end position="135"/>
    </location>
</feature>
<proteinExistence type="predicted"/>
<dbReference type="PANTHER" id="PTHR15276:SF0">
    <property type="entry name" value="COILED-COIL DOMAIN-CONTAINING PROTEIN 6"/>
    <property type="match status" value="1"/>
</dbReference>
<feature type="region of interest" description="Disordered" evidence="2">
    <location>
        <begin position="579"/>
        <end position="610"/>
    </location>
</feature>
<feature type="region of interest" description="Disordered" evidence="2">
    <location>
        <begin position="670"/>
        <end position="707"/>
    </location>
</feature>